<dbReference type="Proteomes" id="UP000010119">
    <property type="component" value="Unassembled WGS sequence"/>
</dbReference>
<dbReference type="InterPro" id="IPR014105">
    <property type="entry name" value="Carotenoid/retinoid_OxRdtase"/>
</dbReference>
<comment type="pathway">
    <text evidence="1 5">Carotenoid biosynthesis.</text>
</comment>
<dbReference type="SUPFAM" id="SSF51905">
    <property type="entry name" value="FAD/NAD(P)-binding domain"/>
    <property type="match status" value="1"/>
</dbReference>
<reference evidence="7" key="1">
    <citation type="submission" date="2010-06" db="EMBL/GenBank/DDBJ databases">
        <authorList>
            <person name="Muzny D."/>
            <person name="Qin X."/>
            <person name="Buhay C."/>
            <person name="Dugan-Rocha S."/>
            <person name="Ding Y."/>
            <person name="Chen G."/>
            <person name="Hawes A."/>
            <person name="Holder M."/>
            <person name="Jhangiani S."/>
            <person name="Johnson A."/>
            <person name="Khan Z."/>
            <person name="Li Z."/>
            <person name="Liu W."/>
            <person name="Liu X."/>
            <person name="Perez L."/>
            <person name="Shen H."/>
            <person name="Wang Q."/>
            <person name="Watt J."/>
            <person name="Xi L."/>
            <person name="Xin Y."/>
            <person name="Zhou J."/>
            <person name="Deng J."/>
            <person name="Jiang H."/>
            <person name="Liu Y."/>
            <person name="Qu J."/>
            <person name="Song X.-Z."/>
            <person name="Zhang L."/>
            <person name="Villasana D."/>
            <person name="Johnson A."/>
            <person name="Liu J."/>
            <person name="Liyanage D."/>
            <person name="Lorensuhewa L."/>
            <person name="Robinson T."/>
            <person name="Song A."/>
            <person name="Song B.-B."/>
            <person name="Dinh H."/>
            <person name="Thornton R."/>
            <person name="Coyle M."/>
            <person name="Francisco L."/>
            <person name="Jackson L."/>
            <person name="Javaid M."/>
            <person name="Korchina V."/>
            <person name="Kovar C."/>
            <person name="Mata R."/>
            <person name="Mathew T."/>
            <person name="Ngo R."/>
            <person name="Nguyen L."/>
            <person name="Nguyen N."/>
            <person name="Okwuonu G."/>
            <person name="Ongeri F."/>
            <person name="Pham C."/>
            <person name="Simmons D."/>
            <person name="Wilczek-Boney K."/>
            <person name="Hale W."/>
            <person name="Jakkamsetti A."/>
            <person name="Pham P."/>
            <person name="Ruth R."/>
            <person name="San Lucas F."/>
            <person name="Warren J."/>
            <person name="Zhang J."/>
            <person name="Zhao Z."/>
            <person name="Zhou C."/>
            <person name="Zhu D."/>
            <person name="Lee S."/>
            <person name="Bess C."/>
            <person name="Blankenburg K."/>
            <person name="Forbes L."/>
            <person name="Fu Q."/>
            <person name="Gubbala S."/>
            <person name="Hirani K."/>
            <person name="Jayaseelan J.C."/>
            <person name="Lara F."/>
            <person name="Munidasa M."/>
            <person name="Palculict T."/>
            <person name="Patil S."/>
            <person name="Pu L.-L."/>
            <person name="Saada N."/>
            <person name="Tang L."/>
            <person name="Weissenberger G."/>
            <person name="Zhu Y."/>
            <person name="Hemphill L."/>
            <person name="Shang Y."/>
            <person name="Youmans B."/>
            <person name="Ayvaz T."/>
            <person name="Ross M."/>
            <person name="Santibanez J."/>
            <person name="Aqrawi P."/>
            <person name="Gross S."/>
            <person name="Joshi V."/>
            <person name="Fowler G."/>
            <person name="Nazareth L."/>
            <person name="Reid J."/>
            <person name="Worley K."/>
            <person name="Petrosino J."/>
            <person name="Highlander S."/>
            <person name="Gibbs R."/>
        </authorList>
    </citation>
    <scope>NUCLEOTIDE SEQUENCE [LARGE SCALE GENOMIC DNA]</scope>
    <source>
        <strain evidence="7">DSM 20601</strain>
    </source>
</reference>
<sequence>MVCLQIDKMKEQEMTKVTIIGAGVAGLCAGIRLQKQGYQVTIYEKNDKPGGKMNQIKKNGFTFDLGPTIVMMPDIYREVFTMAGEDPDLYLDMQPLNPMYTVFFGEQYEEKYGVSSELSELMKMLEGISEEDAQGFLQYLQNIYKRYLTAKNHFILKSFNRFSDFYNPNTIRQGLKLKTFDTAEKSIGKYVKNERIRNMLSFQTLYIGISPYQGPSIYTMIPMIELLYGIWFIKGGMYTLVESLVAVYQKLGGELHCEANVEEIIVENKVAKGIRVNGSVIASDVVLSNADYPYTMKHLLNTTAAENQKRQKQVDKYEYSCSCFVIYLGLSHKVSTLNVHNFFFAEDLKTNLEAIFAGERAEDPSFYVYLASMLDAELAPEGKEGMYVLVPVPSLDKQDWTEADTKFYRDKVMTALKKVDGFATIEADIELEMYTTPLDFRDKFHAYNGACFGLKPTLKQSNHLRPQSKDKHIKNLYHAGSSTHPGAGVPIVMTSAKLAAEAIIADEGERR</sequence>
<evidence type="ECO:0000256" key="3">
    <source>
        <dbReference type="ARBA" id="ARBA00023002"/>
    </source>
</evidence>
<dbReference type="STRING" id="525367.HMPREF0556_12186"/>
<name>D7UYT4_LISGR</name>
<dbReference type="GO" id="GO:0016117">
    <property type="term" value="P:carotenoid biosynthetic process"/>
    <property type="evidence" value="ECO:0007669"/>
    <property type="project" value="UniProtKB-KW"/>
</dbReference>
<dbReference type="NCBIfam" id="TIGR02734">
    <property type="entry name" value="crtI_fam"/>
    <property type="match status" value="1"/>
</dbReference>
<organism evidence="7 8">
    <name type="scientific">Listeria grayi DSM 20601</name>
    <dbReference type="NCBI Taxonomy" id="525367"/>
    <lineage>
        <taxon>Bacteria</taxon>
        <taxon>Bacillati</taxon>
        <taxon>Bacillota</taxon>
        <taxon>Bacilli</taxon>
        <taxon>Bacillales</taxon>
        <taxon>Listeriaceae</taxon>
        <taxon>Listeria</taxon>
    </lineage>
</organism>
<evidence type="ECO:0000259" key="6">
    <source>
        <dbReference type="Pfam" id="PF01593"/>
    </source>
</evidence>
<dbReference type="HOGENOM" id="CLU_019722_2_1_9"/>
<dbReference type="Pfam" id="PF01593">
    <property type="entry name" value="Amino_oxidase"/>
    <property type="match status" value="1"/>
</dbReference>
<dbReference type="PRINTS" id="PR00419">
    <property type="entry name" value="ADXRDTASE"/>
</dbReference>
<evidence type="ECO:0000313" key="8">
    <source>
        <dbReference type="Proteomes" id="UP000010119"/>
    </source>
</evidence>
<dbReference type="PANTHER" id="PTHR43734:SF1">
    <property type="entry name" value="PHYTOENE DESATURASE"/>
    <property type="match status" value="1"/>
</dbReference>
<evidence type="ECO:0000256" key="5">
    <source>
        <dbReference type="RuleBase" id="RU362075"/>
    </source>
</evidence>
<dbReference type="EC" id="1.14.99.-" evidence="7"/>
<comment type="similarity">
    <text evidence="4">Belongs to the carotenoid/retinoid oxidoreductase family. CrtN subfamily.</text>
</comment>
<evidence type="ECO:0000256" key="2">
    <source>
        <dbReference type="ARBA" id="ARBA00022746"/>
    </source>
</evidence>
<dbReference type="GO" id="GO:0016491">
    <property type="term" value="F:oxidoreductase activity"/>
    <property type="evidence" value="ECO:0007669"/>
    <property type="project" value="UniProtKB-KW"/>
</dbReference>
<dbReference type="InterPro" id="IPR002937">
    <property type="entry name" value="Amino_oxidase"/>
</dbReference>
<keyword evidence="3 5" id="KW-0560">Oxidoreductase</keyword>
<dbReference type="EMBL" id="ACCR02000005">
    <property type="protein sequence ID" value="EFI83501.1"/>
    <property type="molecule type" value="Genomic_DNA"/>
</dbReference>
<feature type="domain" description="Amine oxidase" evidence="6">
    <location>
        <begin position="24"/>
        <end position="504"/>
    </location>
</feature>
<dbReference type="eggNOG" id="COG1233">
    <property type="taxonomic scope" value="Bacteria"/>
</dbReference>
<evidence type="ECO:0000256" key="1">
    <source>
        <dbReference type="ARBA" id="ARBA00004829"/>
    </source>
</evidence>
<dbReference type="PANTHER" id="PTHR43734">
    <property type="entry name" value="PHYTOENE DESATURASE"/>
    <property type="match status" value="1"/>
</dbReference>
<evidence type="ECO:0000256" key="4">
    <source>
        <dbReference type="ARBA" id="ARBA00038322"/>
    </source>
</evidence>
<dbReference type="AlphaFoldDB" id="D7UYT4"/>
<dbReference type="Gene3D" id="3.50.50.60">
    <property type="entry name" value="FAD/NAD(P)-binding domain"/>
    <property type="match status" value="2"/>
</dbReference>
<evidence type="ECO:0000313" key="7">
    <source>
        <dbReference type="EMBL" id="EFI83501.1"/>
    </source>
</evidence>
<protein>
    <submittedName>
        <fullName evidence="7">Phytoene desaturase</fullName>
        <ecNumber evidence="7">1.14.99.-</ecNumber>
    </submittedName>
</protein>
<accession>D7UYT4</accession>
<keyword evidence="2 5" id="KW-0125">Carotenoid biosynthesis</keyword>
<dbReference type="InterPro" id="IPR036188">
    <property type="entry name" value="FAD/NAD-bd_sf"/>
</dbReference>
<comment type="caution">
    <text evidence="7">The sequence shown here is derived from an EMBL/GenBank/DDBJ whole genome shotgun (WGS) entry which is preliminary data.</text>
</comment>
<proteinExistence type="inferred from homology"/>
<keyword evidence="8" id="KW-1185">Reference proteome</keyword>
<gene>
    <name evidence="7" type="primary">crtI</name>
    <name evidence="7" type="ORF">HMPREF0556_12186</name>
</gene>